<dbReference type="InterPro" id="IPR027417">
    <property type="entry name" value="P-loop_NTPase"/>
</dbReference>
<reference evidence="1" key="1">
    <citation type="journal article" date="2014" name="Front. Microbiol.">
        <title>High frequency of phylogenetically diverse reductive dehalogenase-homologous genes in deep subseafloor sedimentary metagenomes.</title>
        <authorList>
            <person name="Kawai M."/>
            <person name="Futagami T."/>
            <person name="Toyoda A."/>
            <person name="Takaki Y."/>
            <person name="Nishi S."/>
            <person name="Hori S."/>
            <person name="Arai W."/>
            <person name="Tsubouchi T."/>
            <person name="Morono Y."/>
            <person name="Uchiyama I."/>
            <person name="Ito T."/>
            <person name="Fujiyama A."/>
            <person name="Inagaki F."/>
            <person name="Takami H."/>
        </authorList>
    </citation>
    <scope>NUCLEOTIDE SEQUENCE</scope>
    <source>
        <strain evidence="1">Expedition CK06-06</strain>
    </source>
</reference>
<gene>
    <name evidence="1" type="ORF">S01H1_59703</name>
</gene>
<name>X0VAA1_9ZZZZ</name>
<accession>X0VAA1</accession>
<organism evidence="1">
    <name type="scientific">marine sediment metagenome</name>
    <dbReference type="NCBI Taxonomy" id="412755"/>
    <lineage>
        <taxon>unclassified sequences</taxon>
        <taxon>metagenomes</taxon>
        <taxon>ecological metagenomes</taxon>
    </lineage>
</organism>
<feature type="non-terminal residue" evidence="1">
    <location>
        <position position="255"/>
    </location>
</feature>
<dbReference type="EMBL" id="BARS01039063">
    <property type="protein sequence ID" value="GAG15180.1"/>
    <property type="molecule type" value="Genomic_DNA"/>
</dbReference>
<feature type="non-terminal residue" evidence="1">
    <location>
        <position position="1"/>
    </location>
</feature>
<dbReference type="Gene3D" id="3.40.50.300">
    <property type="entry name" value="P-loop containing nucleotide triphosphate hydrolases"/>
    <property type="match status" value="1"/>
</dbReference>
<protein>
    <submittedName>
        <fullName evidence="1">Uncharacterized protein</fullName>
    </submittedName>
</protein>
<dbReference type="AlphaFoldDB" id="X0VAA1"/>
<proteinExistence type="predicted"/>
<comment type="caution">
    <text evidence="1">The sequence shown here is derived from an EMBL/GenBank/DDBJ whole genome shotgun (WGS) entry which is preliminary data.</text>
</comment>
<sequence length="255" mass="29667">KLIRTCDNDVTMQEFVKERFYEDILFAFNVIFWTYDPRHRPHHLPFITYPFQDNGILLIKDHIERGEDLLIDKSRDMGVSWMVTTVFLWHWLRPGAGNDFMLGSRKEPLVDKKGNLDTLVEKCRYNLYKLPNWLVPKGFNKNKHDNYLQLFNPESGCPIEGESTNEHFATGGRYKAVLFDEAAKWGETAEPAWVSAGDSTPCRVAVSTPYGMGTHFARLRFSKTTKVLSFHWTKHPLKAEESYCDITTKQVRSPW</sequence>
<evidence type="ECO:0000313" key="1">
    <source>
        <dbReference type="EMBL" id="GAG15180.1"/>
    </source>
</evidence>